<gene>
    <name evidence="1" type="ORF">SEV965_LOCUS30241</name>
</gene>
<evidence type="ECO:0000313" key="2">
    <source>
        <dbReference type="Proteomes" id="UP000663889"/>
    </source>
</evidence>
<sequence length="301" mass="34849">MTREEKDRLCDENDQIIQEMIHRRTERERIFDYNIRRNNYDDDSNRNQLKRQLTSTSQVDEYCVHEADDTNPFIFVSRGAKRKPKNLNDKAYDGNKDDVIPVFDHTTSSATHNGGRLFINNGNLTCYTRHIELFVYLSEPSNYPTIINDTEILPSRPKHLPPQNTIILKYIPNYITHDEIYKELSSHFGTLYNVEEMKGSKTDKFRHVRMELKSNSEYEGLLRSGGLSIGGHLIEAAEFLAPPRLLMCTKCNELGHIRKYCTFKYDACRRCGEDRAIGDHNELPIFDGLPSLLAKPTKGKT</sequence>
<dbReference type="EMBL" id="CAJNOU010003220">
    <property type="protein sequence ID" value="CAF1377662.1"/>
    <property type="molecule type" value="Genomic_DNA"/>
</dbReference>
<protein>
    <recommendedName>
        <fullName evidence="3">CCHC-type domain-containing protein</fullName>
    </recommendedName>
</protein>
<dbReference type="Proteomes" id="UP000663889">
    <property type="component" value="Unassembled WGS sequence"/>
</dbReference>
<dbReference type="SUPFAM" id="SSF57756">
    <property type="entry name" value="Retrovirus zinc finger-like domains"/>
    <property type="match status" value="1"/>
</dbReference>
<evidence type="ECO:0008006" key="3">
    <source>
        <dbReference type="Google" id="ProtNLM"/>
    </source>
</evidence>
<dbReference type="InterPro" id="IPR036875">
    <property type="entry name" value="Znf_CCHC_sf"/>
</dbReference>
<dbReference type="GO" id="GO:0008270">
    <property type="term" value="F:zinc ion binding"/>
    <property type="evidence" value="ECO:0007669"/>
    <property type="project" value="InterPro"/>
</dbReference>
<accession>A0A815J521</accession>
<name>A0A815J521_9BILA</name>
<reference evidence="1" key="1">
    <citation type="submission" date="2021-02" db="EMBL/GenBank/DDBJ databases">
        <authorList>
            <person name="Nowell W R."/>
        </authorList>
    </citation>
    <scope>NUCLEOTIDE SEQUENCE</scope>
</reference>
<comment type="caution">
    <text evidence="1">The sequence shown here is derived from an EMBL/GenBank/DDBJ whole genome shotgun (WGS) entry which is preliminary data.</text>
</comment>
<dbReference type="GO" id="GO:0003676">
    <property type="term" value="F:nucleic acid binding"/>
    <property type="evidence" value="ECO:0007669"/>
    <property type="project" value="InterPro"/>
</dbReference>
<dbReference type="AlphaFoldDB" id="A0A815J521"/>
<evidence type="ECO:0000313" key="1">
    <source>
        <dbReference type="EMBL" id="CAF1377662.1"/>
    </source>
</evidence>
<proteinExistence type="predicted"/>
<organism evidence="1 2">
    <name type="scientific">Rotaria sordida</name>
    <dbReference type="NCBI Taxonomy" id="392033"/>
    <lineage>
        <taxon>Eukaryota</taxon>
        <taxon>Metazoa</taxon>
        <taxon>Spiralia</taxon>
        <taxon>Gnathifera</taxon>
        <taxon>Rotifera</taxon>
        <taxon>Eurotatoria</taxon>
        <taxon>Bdelloidea</taxon>
        <taxon>Philodinida</taxon>
        <taxon>Philodinidae</taxon>
        <taxon>Rotaria</taxon>
    </lineage>
</organism>